<dbReference type="InterPro" id="IPR027417">
    <property type="entry name" value="P-loop_NTPase"/>
</dbReference>
<dbReference type="PANTHER" id="PTHR35807">
    <property type="entry name" value="TRANSCRIPTIONAL REGULATOR REDD-RELATED"/>
    <property type="match status" value="1"/>
</dbReference>
<dbReference type="InterPro" id="IPR011990">
    <property type="entry name" value="TPR-like_helical_dom_sf"/>
</dbReference>
<evidence type="ECO:0008006" key="2">
    <source>
        <dbReference type="Google" id="ProtNLM"/>
    </source>
</evidence>
<organism evidence="1">
    <name type="scientific">hydrothermal vent metagenome</name>
    <dbReference type="NCBI Taxonomy" id="652676"/>
    <lineage>
        <taxon>unclassified sequences</taxon>
        <taxon>metagenomes</taxon>
        <taxon>ecological metagenomes</taxon>
    </lineage>
</organism>
<gene>
    <name evidence="1" type="ORF">MNBD_GAMMA12-3962</name>
</gene>
<dbReference type="InterPro" id="IPR051677">
    <property type="entry name" value="AfsR-DnrI-RedD_regulator"/>
</dbReference>
<dbReference type="AlphaFoldDB" id="A0A3B0YK66"/>
<dbReference type="InterPro" id="IPR016032">
    <property type="entry name" value="Sig_transdc_resp-reg_C-effctor"/>
</dbReference>
<accession>A0A3B0YK66</accession>
<dbReference type="Gene3D" id="1.10.10.10">
    <property type="entry name" value="Winged helix-like DNA-binding domain superfamily/Winged helix DNA-binding domain"/>
    <property type="match status" value="1"/>
</dbReference>
<dbReference type="InterPro" id="IPR036388">
    <property type="entry name" value="WH-like_DNA-bd_sf"/>
</dbReference>
<dbReference type="EMBL" id="UOFL01000109">
    <property type="protein sequence ID" value="VAW76513.1"/>
    <property type="molecule type" value="Genomic_DNA"/>
</dbReference>
<proteinExistence type="predicted"/>
<dbReference type="GO" id="GO:0006355">
    <property type="term" value="P:regulation of DNA-templated transcription"/>
    <property type="evidence" value="ECO:0007669"/>
    <property type="project" value="InterPro"/>
</dbReference>
<reference evidence="1" key="1">
    <citation type="submission" date="2018-06" db="EMBL/GenBank/DDBJ databases">
        <authorList>
            <person name="Zhirakovskaya E."/>
        </authorList>
    </citation>
    <scope>NUCLEOTIDE SEQUENCE</scope>
</reference>
<dbReference type="SUPFAM" id="SSF46894">
    <property type="entry name" value="C-terminal effector domain of the bipartite response regulators"/>
    <property type="match status" value="1"/>
</dbReference>
<dbReference type="SUPFAM" id="SSF48452">
    <property type="entry name" value="TPR-like"/>
    <property type="match status" value="1"/>
</dbReference>
<sequence>MFKSIDFSQFENSPILWVQALPGAGKTHAVKQYLATRKHPSLWLSLKEIDNKLSNFLHQLNLLTDSQFIDSTTLQSGHTIDQPTLKRLAKHTLDFLEQQGPDLFLVVDDFEKLNADGELTSLFNIIFNTPNFSSKTILISSLPLPSYMATLIANSQLTRYPPKNFLLDKSQSSKYLTTISVHSDKHEWFWQQTHGWITGIKLLSESMLTHDFNCQNTKLIDYSTCHSYFKQKIFPLLSANLRQGFIASCLFDEFNKQELTYLCTTSVQQQIEQLLSSDCFLNETRVDSNGVIWYRYFDIFKQSLQQMYNTQLSEQKRFEITRITAKLYYERGDHVRALQCSIQFGEWEKSQLLVNSLAHNLAIEGKYLELKSLLQSIPIRDLKDSTSCQYWLGVCTLPFNPVEAAIAFKRAMTNSNNTIDHKITYQLAMHEENLSCYSEYRPEIDYENLFHDNKKLQTLSSFNKLLLLTNAHCYVLYACPEINKLEKLNSLIQSALEGPKNIIRQNVGCSNVNITSTFTDFLWRGRYKQANDQLTQLGTLLNHHSNPYLRVVWCLINAELLLRTNKQGLALDYINKGIALAGHHKFGLSEAQLTRIGMECCLSTNQLTDANNFKKTLEKMKPLQTQSMLGSIFNMLLDGELKYKNSEFILAQKLFLTAHQYAEQNGVLYYTTVASIYLIDSLINLNKLDQAEKLLTRGIKLANTMQSFSLMHRLHISRTLLHLARAEAANAKDSLKITLAIGAKYQYYTHLFWKPKEMETLLTLASSLGIEKNYVTTLVEQHSFTFDIIVDDSIEQEYKVKIQTLGLCKIMLENKTIKVGRKIKKKQYELLYFLIASSTEWVDQCLIQDALWPDSEGDAAAQALYTTLHRLRKLLGTKDAIDRIDGKLRINRLVVNIDIGKLITNLHSLVKLIESNAPLSDIKIAVNNCFILYQGEFLPAEDNIALIRAKRELLQTRFIQTLEKTVKYLKSSSQREYALTLVTHAFEIHPTSFKLLDMRIDLMVVRGFKAEAVKLFKQNQTLLSAKQISRISRKLQNSVSIID</sequence>
<dbReference type="Gene3D" id="1.25.40.10">
    <property type="entry name" value="Tetratricopeptide repeat domain"/>
    <property type="match status" value="1"/>
</dbReference>
<dbReference type="GO" id="GO:0003677">
    <property type="term" value="F:DNA binding"/>
    <property type="evidence" value="ECO:0007669"/>
    <property type="project" value="InterPro"/>
</dbReference>
<dbReference type="Gene3D" id="3.40.50.300">
    <property type="entry name" value="P-loop containing nucleotide triphosphate hydrolases"/>
    <property type="match status" value="1"/>
</dbReference>
<evidence type="ECO:0000313" key="1">
    <source>
        <dbReference type="EMBL" id="VAW76513.1"/>
    </source>
</evidence>
<dbReference type="SUPFAM" id="SSF52540">
    <property type="entry name" value="P-loop containing nucleoside triphosphate hydrolases"/>
    <property type="match status" value="1"/>
</dbReference>
<dbReference type="PANTHER" id="PTHR35807:SF2">
    <property type="entry name" value="TRANSCRIPTIONAL ACTIVATOR DOMAIN"/>
    <property type="match status" value="1"/>
</dbReference>
<protein>
    <recommendedName>
        <fullName evidence="2">Bacterial transcriptional activator domain-containing protein</fullName>
    </recommendedName>
</protein>
<name>A0A3B0YK66_9ZZZZ</name>